<keyword evidence="3" id="KW-1185">Reference proteome</keyword>
<dbReference type="Proteomes" id="UP000789342">
    <property type="component" value="Unassembled WGS sequence"/>
</dbReference>
<proteinExistence type="predicted"/>
<dbReference type="EMBL" id="CAJVPV010061508">
    <property type="protein sequence ID" value="CAG8791000.1"/>
    <property type="molecule type" value="Genomic_DNA"/>
</dbReference>
<feature type="domain" description="Sec7/BIG1-like C-terminal" evidence="1">
    <location>
        <begin position="7"/>
        <end position="114"/>
    </location>
</feature>
<dbReference type="OrthoDB" id="18431at2759"/>
<feature type="non-terminal residue" evidence="2">
    <location>
        <position position="1"/>
    </location>
</feature>
<reference evidence="2" key="1">
    <citation type="submission" date="2021-06" db="EMBL/GenBank/DDBJ databases">
        <authorList>
            <person name="Kallberg Y."/>
            <person name="Tangrot J."/>
            <person name="Rosling A."/>
        </authorList>
    </citation>
    <scope>NUCLEOTIDE SEQUENCE</scope>
    <source>
        <strain evidence="2">CL551</strain>
    </source>
</reference>
<organism evidence="2 3">
    <name type="scientific">Acaulospora morrowiae</name>
    <dbReference type="NCBI Taxonomy" id="94023"/>
    <lineage>
        <taxon>Eukaryota</taxon>
        <taxon>Fungi</taxon>
        <taxon>Fungi incertae sedis</taxon>
        <taxon>Mucoromycota</taxon>
        <taxon>Glomeromycotina</taxon>
        <taxon>Glomeromycetes</taxon>
        <taxon>Diversisporales</taxon>
        <taxon>Acaulosporaceae</taxon>
        <taxon>Acaulospora</taxon>
    </lineage>
</organism>
<dbReference type="AlphaFoldDB" id="A0A9N9P0K8"/>
<protein>
    <submittedName>
        <fullName evidence="2">9495_t:CDS:1</fullName>
    </submittedName>
</protein>
<dbReference type="InterPro" id="IPR046455">
    <property type="entry name" value="Sec7/BIG1-like_C"/>
</dbReference>
<evidence type="ECO:0000313" key="3">
    <source>
        <dbReference type="Proteomes" id="UP000789342"/>
    </source>
</evidence>
<comment type="caution">
    <text evidence="2">The sequence shown here is derived from an EMBL/GenBank/DDBJ whole genome shotgun (WGS) entry which is preliminary data.</text>
</comment>
<gene>
    <name evidence="2" type="ORF">AMORRO_LOCUS18143</name>
</gene>
<evidence type="ECO:0000313" key="2">
    <source>
        <dbReference type="EMBL" id="CAG8791000.1"/>
    </source>
</evidence>
<sequence>QDLLPPLVEESKQVLERFIRLTHEPLSNQQKREMTNWSPLVITVFRELCKTKWDDGRRDSEADIIDDDDREVHDTKTTRLVGLRKQIPDFYKLAIKIIGIDRVDVRLALQEFLEKIGNEFLNIDRWE</sequence>
<feature type="non-terminal residue" evidence="2">
    <location>
        <position position="127"/>
    </location>
</feature>
<evidence type="ECO:0000259" key="1">
    <source>
        <dbReference type="Pfam" id="PF20252"/>
    </source>
</evidence>
<dbReference type="Pfam" id="PF20252">
    <property type="entry name" value="BIG2_C"/>
    <property type="match status" value="1"/>
</dbReference>
<name>A0A9N9P0K8_9GLOM</name>
<accession>A0A9N9P0K8</accession>